<sequence>MGEQHNVNVSDEMDLKKNINLLQGYVKQVKDEATEVEKKCKNLHTYASKMEESSQSSEKCFLTADGTTVYIKGFTNMMSFGAINPLTKNEYFEVEFTNFK</sequence>
<reference evidence="2" key="1">
    <citation type="submission" date="2022-11" db="UniProtKB">
        <authorList>
            <consortium name="WormBaseParasite"/>
        </authorList>
    </citation>
    <scope>IDENTIFICATION</scope>
</reference>
<keyword evidence="1" id="KW-1185">Reference proteome</keyword>
<evidence type="ECO:0000313" key="1">
    <source>
        <dbReference type="Proteomes" id="UP000887560"/>
    </source>
</evidence>
<evidence type="ECO:0000313" key="2">
    <source>
        <dbReference type="WBParaSite" id="scf7180000420281.g5039"/>
    </source>
</evidence>
<dbReference type="Proteomes" id="UP000887560">
    <property type="component" value="Unplaced"/>
</dbReference>
<dbReference type="WBParaSite" id="scf7180000420281.g5039">
    <property type="protein sequence ID" value="scf7180000420281.g5039"/>
    <property type="gene ID" value="scf7180000420281.g5039"/>
</dbReference>
<accession>A0A915NU13</accession>
<protein>
    <submittedName>
        <fullName evidence="2">Uncharacterized protein</fullName>
    </submittedName>
</protein>
<proteinExistence type="predicted"/>
<dbReference type="AlphaFoldDB" id="A0A915NU13"/>
<organism evidence="1 2">
    <name type="scientific">Meloidogyne floridensis</name>
    <dbReference type="NCBI Taxonomy" id="298350"/>
    <lineage>
        <taxon>Eukaryota</taxon>
        <taxon>Metazoa</taxon>
        <taxon>Ecdysozoa</taxon>
        <taxon>Nematoda</taxon>
        <taxon>Chromadorea</taxon>
        <taxon>Rhabditida</taxon>
        <taxon>Tylenchina</taxon>
        <taxon>Tylenchomorpha</taxon>
        <taxon>Tylenchoidea</taxon>
        <taxon>Meloidogynidae</taxon>
        <taxon>Meloidogyninae</taxon>
        <taxon>Meloidogyne</taxon>
    </lineage>
</organism>
<name>A0A915NU13_9BILA</name>